<keyword evidence="1" id="KW-0472">Membrane</keyword>
<evidence type="ECO:0000313" key="2">
    <source>
        <dbReference type="EMBL" id="SKB04828.1"/>
    </source>
</evidence>
<keyword evidence="3" id="KW-1185">Reference proteome</keyword>
<sequence length="177" mass="19722">MNDIFPIRWFSLWKSLMKHIFFALVGAGVAGLVIVGVSSLLGFSRQPTEPPADALSSSEIAWIIAGFLAGIPCLTFLIALAMKSYSVVIKDDVLIGPNFWGRKKQIPLSDIVSMHTFYNNGINAVVAKSRQGTEIYISEYTERLEELFWKLGESMSEEEKEKSLSVLPMILHAARVR</sequence>
<dbReference type="RefSeq" id="WP_078815274.1">
    <property type="nucleotide sequence ID" value="NZ_FUYE01000017.1"/>
</dbReference>
<keyword evidence="1" id="KW-1133">Transmembrane helix</keyword>
<protein>
    <submittedName>
        <fullName evidence="2">Uncharacterized protein</fullName>
    </submittedName>
</protein>
<dbReference type="AlphaFoldDB" id="A0A1T4YTC7"/>
<evidence type="ECO:0000313" key="3">
    <source>
        <dbReference type="Proteomes" id="UP000190774"/>
    </source>
</evidence>
<name>A0A1T4YTC7_9BACT</name>
<reference evidence="3" key="1">
    <citation type="submission" date="2017-02" db="EMBL/GenBank/DDBJ databases">
        <authorList>
            <person name="Varghese N."/>
            <person name="Submissions S."/>
        </authorList>
    </citation>
    <scope>NUCLEOTIDE SEQUENCE [LARGE SCALE GENOMIC DNA]</scope>
    <source>
        <strain evidence="3">ATCC 700200</strain>
    </source>
</reference>
<proteinExistence type="predicted"/>
<keyword evidence="1" id="KW-0812">Transmembrane</keyword>
<dbReference type="Proteomes" id="UP000190774">
    <property type="component" value="Unassembled WGS sequence"/>
</dbReference>
<dbReference type="STRING" id="48467.SAMN02745166_04118"/>
<feature type="transmembrane region" description="Helical" evidence="1">
    <location>
        <begin position="60"/>
        <end position="81"/>
    </location>
</feature>
<gene>
    <name evidence="2" type="ORF">SAMN02745166_04118</name>
</gene>
<feature type="transmembrane region" description="Helical" evidence="1">
    <location>
        <begin position="20"/>
        <end position="40"/>
    </location>
</feature>
<evidence type="ECO:0000256" key="1">
    <source>
        <dbReference type="SAM" id="Phobius"/>
    </source>
</evidence>
<dbReference type="EMBL" id="FUYE01000017">
    <property type="protein sequence ID" value="SKB04828.1"/>
    <property type="molecule type" value="Genomic_DNA"/>
</dbReference>
<organism evidence="2 3">
    <name type="scientific">Prosthecobacter debontii</name>
    <dbReference type="NCBI Taxonomy" id="48467"/>
    <lineage>
        <taxon>Bacteria</taxon>
        <taxon>Pseudomonadati</taxon>
        <taxon>Verrucomicrobiota</taxon>
        <taxon>Verrucomicrobiia</taxon>
        <taxon>Verrucomicrobiales</taxon>
        <taxon>Verrucomicrobiaceae</taxon>
        <taxon>Prosthecobacter</taxon>
    </lineage>
</organism>
<dbReference type="OrthoDB" id="6402506at2"/>
<accession>A0A1T4YTC7</accession>